<dbReference type="Proteomes" id="UP001433638">
    <property type="component" value="Unassembled WGS sequence"/>
</dbReference>
<proteinExistence type="predicted"/>
<evidence type="ECO:0000256" key="1">
    <source>
        <dbReference type="SAM" id="SignalP"/>
    </source>
</evidence>
<keyword evidence="3" id="KW-1185">Reference proteome</keyword>
<evidence type="ECO:0000313" key="2">
    <source>
        <dbReference type="EMBL" id="MEQ6291257.1"/>
    </source>
</evidence>
<sequence>MKRRLLLALLPLSLAHAAPLPVMVEDAASPWSNSNGSGYANAIVRAAFDAAGVPIKLIVVPYARCKASVLAGEAAACFNMAWEPALRGQVTFSSQPIFSSEARVYTASGNTRAGAASLDEIPAGSSIGLVNGYEYPRSLDSIGSRLRIDYANNESMLLRKLLAGRIQYAVLIIDAKKTEQRLLTGAGIAPQQLRYLFTAGSQGSYIGFSSKHPQGERARLRFEQGMQQIRARIPQIIAGDGAAPLSGH</sequence>
<accession>A0ABV1M4W7</accession>
<protein>
    <submittedName>
        <fullName evidence="2">Transporter substrate-binding domain-containing protein</fullName>
    </submittedName>
</protein>
<feature type="chain" id="PRO_5046553698" evidence="1">
    <location>
        <begin position="18"/>
        <end position="248"/>
    </location>
</feature>
<reference evidence="2" key="1">
    <citation type="submission" date="2024-06" db="EMBL/GenBank/DDBJ databases">
        <title>Genome sequence of Vogesella sp. MAHUQ-64.</title>
        <authorList>
            <person name="Huq M.A."/>
        </authorList>
    </citation>
    <scope>NUCLEOTIDE SEQUENCE</scope>
    <source>
        <strain evidence="2">MAHUQ-64</strain>
    </source>
</reference>
<gene>
    <name evidence="2" type="ORF">ABNW52_11605</name>
</gene>
<dbReference type="Gene3D" id="3.40.190.10">
    <property type="entry name" value="Periplasmic binding protein-like II"/>
    <property type="match status" value="2"/>
</dbReference>
<dbReference type="EMBL" id="JBEFLD010000005">
    <property type="protein sequence ID" value="MEQ6291257.1"/>
    <property type="molecule type" value="Genomic_DNA"/>
</dbReference>
<dbReference type="PANTHER" id="PTHR35936:SF6">
    <property type="entry name" value="AMINO ACID ABC TRANSPORTER SUBSTRATE-BINDING PAAT FAMILY PROTEIN"/>
    <property type="match status" value="1"/>
</dbReference>
<dbReference type="PANTHER" id="PTHR35936">
    <property type="entry name" value="MEMBRANE-BOUND LYTIC MUREIN TRANSGLYCOSYLASE F"/>
    <property type="match status" value="1"/>
</dbReference>
<dbReference type="SUPFAM" id="SSF53850">
    <property type="entry name" value="Periplasmic binding protein-like II"/>
    <property type="match status" value="1"/>
</dbReference>
<evidence type="ECO:0000313" key="3">
    <source>
        <dbReference type="Proteomes" id="UP001433638"/>
    </source>
</evidence>
<comment type="caution">
    <text evidence="2">The sequence shown here is derived from an EMBL/GenBank/DDBJ whole genome shotgun (WGS) entry which is preliminary data.</text>
</comment>
<keyword evidence="1" id="KW-0732">Signal</keyword>
<name>A0ABV1M4W7_9NEIS</name>
<dbReference type="RefSeq" id="WP_349587840.1">
    <property type="nucleotide sequence ID" value="NZ_JBEFLD010000005.1"/>
</dbReference>
<organism evidence="2 3">
    <name type="scientific">Vogesella oryzagri</name>
    <dbReference type="NCBI Taxonomy" id="3160864"/>
    <lineage>
        <taxon>Bacteria</taxon>
        <taxon>Pseudomonadati</taxon>
        <taxon>Pseudomonadota</taxon>
        <taxon>Betaproteobacteria</taxon>
        <taxon>Neisseriales</taxon>
        <taxon>Chromobacteriaceae</taxon>
        <taxon>Vogesella</taxon>
    </lineage>
</organism>
<feature type="signal peptide" evidence="1">
    <location>
        <begin position="1"/>
        <end position="17"/>
    </location>
</feature>